<dbReference type="Pfam" id="PF02638">
    <property type="entry name" value="GHL10"/>
    <property type="match status" value="1"/>
</dbReference>
<dbReference type="InterPro" id="IPR003790">
    <property type="entry name" value="GHL10"/>
</dbReference>
<dbReference type="AlphaFoldDB" id="A0A212K3M8"/>
<feature type="chain" id="PRO_5011967727" description="S-layer protein" evidence="2">
    <location>
        <begin position="20"/>
        <end position="463"/>
    </location>
</feature>
<dbReference type="InterPro" id="IPR017853">
    <property type="entry name" value="GH"/>
</dbReference>
<feature type="domain" description="DUF4985" evidence="4">
    <location>
        <begin position="341"/>
        <end position="448"/>
    </location>
</feature>
<dbReference type="PROSITE" id="PS51257">
    <property type="entry name" value="PROKAR_LIPOPROTEIN"/>
    <property type="match status" value="1"/>
</dbReference>
<dbReference type="PANTHER" id="PTHR43405">
    <property type="entry name" value="GLYCOSYL HYDROLASE DIGH"/>
    <property type="match status" value="1"/>
</dbReference>
<sequence length="463" mass="52449">MKKVYFYFFWFIFSLSVFVSCSNDDPKIPDWDWGGGETDGDAKPRYIWIDAAANFSDYANSKENIERDLTLAKNTGFTDIVVDVRPTMGDVLFKSSAVQEVKKLDYWPESGGYAFYERTATWDYLQAFIDTGHKLGLKVHAAINTFVAGNSYLYGLGEQGLLFRDETKRDWATTVNIGSGVKNVMDVSEDKYSTKFLNPVNEDVQEYILSILGDLAKYDVDGIFLDRCRFDGMTSDFSEYTHKKFEEYIGEKVTNFPADVMEPDMSEYNALPSALPPYFKRWLEFRVKVIHDFIVKARQKVKGVNNNIQFGVYVGAWYSNYYGVGVNWASPKYNTSAYYPKWATAKYMEYGYADHLDFLLLGAYASADKITGSTEWTIEGFCKLAGEKLMGDVKYAGGPDVGNWTVPAGTDVKAAVKQTVGASINNGNGYFLFDIIHMKKYNYWSDVKAGIDLYLASLENSKK</sequence>
<dbReference type="PANTHER" id="PTHR43405:SF1">
    <property type="entry name" value="GLYCOSYL HYDROLASE DIGH"/>
    <property type="match status" value="1"/>
</dbReference>
<gene>
    <name evidence="5" type="ORF">KL86DYS2_12931</name>
</gene>
<dbReference type="Gene3D" id="3.20.20.80">
    <property type="entry name" value="Glycosidases"/>
    <property type="match status" value="1"/>
</dbReference>
<dbReference type="InterPro" id="IPR052177">
    <property type="entry name" value="Divisome_Glycosyl_Hydrolase"/>
</dbReference>
<dbReference type="InterPro" id="IPR032280">
    <property type="entry name" value="DUF4985"/>
</dbReference>
<evidence type="ECO:0008006" key="6">
    <source>
        <dbReference type="Google" id="ProtNLM"/>
    </source>
</evidence>
<feature type="domain" description="Glycosyl hydrolase-like 10" evidence="3">
    <location>
        <begin position="45"/>
        <end position="329"/>
    </location>
</feature>
<dbReference type="Pfam" id="PF16373">
    <property type="entry name" value="DUF4985"/>
    <property type="match status" value="1"/>
</dbReference>
<keyword evidence="1 2" id="KW-0732">Signal</keyword>
<organism evidence="5">
    <name type="scientific">uncultured Dysgonomonas sp</name>
    <dbReference type="NCBI Taxonomy" id="206096"/>
    <lineage>
        <taxon>Bacteria</taxon>
        <taxon>Pseudomonadati</taxon>
        <taxon>Bacteroidota</taxon>
        <taxon>Bacteroidia</taxon>
        <taxon>Bacteroidales</taxon>
        <taxon>Dysgonomonadaceae</taxon>
        <taxon>Dysgonomonas</taxon>
        <taxon>environmental samples</taxon>
    </lineage>
</organism>
<name>A0A212K3M8_9BACT</name>
<dbReference type="RefSeq" id="WP_296951101.1">
    <property type="nucleotide sequence ID" value="NZ_LT599021.1"/>
</dbReference>
<reference evidence="5" key="1">
    <citation type="submission" date="2016-04" db="EMBL/GenBank/DDBJ databases">
        <authorList>
            <person name="Evans L.H."/>
            <person name="Alamgir A."/>
            <person name="Owens N."/>
            <person name="Weber N.D."/>
            <person name="Virtaneva K."/>
            <person name="Barbian K."/>
            <person name="Babar A."/>
            <person name="Rosenke K."/>
        </authorList>
    </citation>
    <scope>NUCLEOTIDE SEQUENCE</scope>
    <source>
        <strain evidence="5">86-2</strain>
    </source>
</reference>
<evidence type="ECO:0000259" key="4">
    <source>
        <dbReference type="Pfam" id="PF16373"/>
    </source>
</evidence>
<evidence type="ECO:0000259" key="3">
    <source>
        <dbReference type="Pfam" id="PF02638"/>
    </source>
</evidence>
<evidence type="ECO:0000313" key="5">
    <source>
        <dbReference type="EMBL" id="SBW06198.1"/>
    </source>
</evidence>
<evidence type="ECO:0000256" key="1">
    <source>
        <dbReference type="ARBA" id="ARBA00022729"/>
    </source>
</evidence>
<dbReference type="SUPFAM" id="SSF51445">
    <property type="entry name" value="(Trans)glycosidases"/>
    <property type="match status" value="1"/>
</dbReference>
<accession>A0A212K3M8</accession>
<evidence type="ECO:0000256" key="2">
    <source>
        <dbReference type="SAM" id="SignalP"/>
    </source>
</evidence>
<feature type="signal peptide" evidence="2">
    <location>
        <begin position="1"/>
        <end position="19"/>
    </location>
</feature>
<protein>
    <recommendedName>
        <fullName evidence="6">S-layer protein</fullName>
    </recommendedName>
</protein>
<proteinExistence type="predicted"/>
<dbReference type="EMBL" id="FLUL01000001">
    <property type="protein sequence ID" value="SBW06198.1"/>
    <property type="molecule type" value="Genomic_DNA"/>
</dbReference>